<comment type="function">
    <text evidence="8">This protein is part of the stalk that links CF(0) to CF(1). It either transmits conformational changes from CF(0) to CF(1) or is implicated in proton conduction.</text>
</comment>
<keyword evidence="8" id="KW-1003">Cell membrane</keyword>
<evidence type="ECO:0000256" key="3">
    <source>
        <dbReference type="ARBA" id="ARBA00022781"/>
    </source>
</evidence>
<evidence type="ECO:0000256" key="5">
    <source>
        <dbReference type="ARBA" id="ARBA00023136"/>
    </source>
</evidence>
<comment type="similarity">
    <text evidence="8">Belongs to the ATPase delta chain family.</text>
</comment>
<evidence type="ECO:0000313" key="9">
    <source>
        <dbReference type="EMBL" id="HBA09246.1"/>
    </source>
</evidence>
<dbReference type="SUPFAM" id="SSF47928">
    <property type="entry name" value="N-terminal domain of the delta subunit of the F1F0-ATP synthase"/>
    <property type="match status" value="1"/>
</dbReference>
<comment type="subcellular location">
    <subcellularLocation>
        <location evidence="8">Cell membrane</location>
        <topology evidence="8">Peripheral membrane protein</topology>
    </subcellularLocation>
    <subcellularLocation>
        <location evidence="1">Membrane</location>
    </subcellularLocation>
</comment>
<keyword evidence="2 8" id="KW-0813">Transport</keyword>
<evidence type="ECO:0000313" key="10">
    <source>
        <dbReference type="Proteomes" id="UP000264313"/>
    </source>
</evidence>
<comment type="function">
    <text evidence="8">F(1)F(0) ATP synthase produces ATP from ADP in the presence of a proton or sodium gradient. F-type ATPases consist of two structural domains, F(1) containing the extramembraneous catalytic core and F(0) containing the membrane proton channel, linked together by a central stalk and a peripheral stalk. During catalysis, ATP synthesis in the catalytic domain of F(1) is coupled via a rotary mechanism of the central stalk subunits to proton translocation.</text>
</comment>
<dbReference type="Gene3D" id="1.10.520.20">
    <property type="entry name" value="N-terminal domain of the delta subunit of the F1F0-ATP synthase"/>
    <property type="match status" value="1"/>
</dbReference>
<dbReference type="GO" id="GO:0005886">
    <property type="term" value="C:plasma membrane"/>
    <property type="evidence" value="ECO:0007669"/>
    <property type="project" value="UniProtKB-SubCell"/>
</dbReference>
<keyword evidence="3 8" id="KW-0375">Hydrogen ion transport</keyword>
<organism evidence="9 10">
    <name type="scientific">Methylotenera mobilis</name>
    <dbReference type="NCBI Taxonomy" id="359408"/>
    <lineage>
        <taxon>Bacteria</taxon>
        <taxon>Pseudomonadati</taxon>
        <taxon>Pseudomonadota</taxon>
        <taxon>Betaproteobacteria</taxon>
        <taxon>Nitrosomonadales</taxon>
        <taxon>Methylophilaceae</taxon>
        <taxon>Methylotenera</taxon>
    </lineage>
</organism>
<reference evidence="9 10" key="1">
    <citation type="journal article" date="2018" name="Nat. Biotechnol.">
        <title>A standardized bacterial taxonomy based on genome phylogeny substantially revises the tree of life.</title>
        <authorList>
            <person name="Parks D.H."/>
            <person name="Chuvochina M."/>
            <person name="Waite D.W."/>
            <person name="Rinke C."/>
            <person name="Skarshewski A."/>
            <person name="Chaumeil P.A."/>
            <person name="Hugenholtz P."/>
        </authorList>
    </citation>
    <scope>NUCLEOTIDE SEQUENCE [LARGE SCALE GENOMIC DNA]</scope>
    <source>
        <strain evidence="9">UBA9958</strain>
    </source>
</reference>
<keyword evidence="7 8" id="KW-0066">ATP synthesis</keyword>
<keyword evidence="6 8" id="KW-0139">CF(1)</keyword>
<dbReference type="InterPro" id="IPR026015">
    <property type="entry name" value="ATP_synth_OSCP/delta_N_sf"/>
</dbReference>
<dbReference type="PRINTS" id="PR00125">
    <property type="entry name" value="ATPASEDELTA"/>
</dbReference>
<dbReference type="NCBIfam" id="NF004402">
    <property type="entry name" value="PRK05758.2-2"/>
    <property type="match status" value="1"/>
</dbReference>
<evidence type="ECO:0000256" key="7">
    <source>
        <dbReference type="ARBA" id="ARBA00023310"/>
    </source>
</evidence>
<proteinExistence type="inferred from homology"/>
<dbReference type="Pfam" id="PF00213">
    <property type="entry name" value="OSCP"/>
    <property type="match status" value="1"/>
</dbReference>
<dbReference type="EMBL" id="DNAA01000161">
    <property type="protein sequence ID" value="HBA09246.1"/>
    <property type="molecule type" value="Genomic_DNA"/>
</dbReference>
<dbReference type="NCBIfam" id="TIGR01145">
    <property type="entry name" value="ATP_synt_delta"/>
    <property type="match status" value="1"/>
</dbReference>
<evidence type="ECO:0000256" key="6">
    <source>
        <dbReference type="ARBA" id="ARBA00023196"/>
    </source>
</evidence>
<dbReference type="InterPro" id="IPR000711">
    <property type="entry name" value="ATPase_OSCP/dsu"/>
</dbReference>
<name>A0A351RB25_9PROT</name>
<dbReference type="Proteomes" id="UP000264313">
    <property type="component" value="Unassembled WGS sequence"/>
</dbReference>
<dbReference type="PANTHER" id="PTHR11910">
    <property type="entry name" value="ATP SYNTHASE DELTA CHAIN"/>
    <property type="match status" value="1"/>
</dbReference>
<evidence type="ECO:0000256" key="4">
    <source>
        <dbReference type="ARBA" id="ARBA00023065"/>
    </source>
</evidence>
<keyword evidence="5 8" id="KW-0472">Membrane</keyword>
<dbReference type="AlphaFoldDB" id="A0A351RB25"/>
<gene>
    <name evidence="8" type="primary">atpH</name>
    <name evidence="9" type="ORF">DCW48_06580</name>
</gene>
<comment type="caution">
    <text evidence="9">The sequence shown here is derived from an EMBL/GenBank/DDBJ whole genome shotgun (WGS) entry which is preliminary data.</text>
</comment>
<dbReference type="STRING" id="1132855.GCA_000384255_00228"/>
<dbReference type="GO" id="GO:0045259">
    <property type="term" value="C:proton-transporting ATP synthase complex"/>
    <property type="evidence" value="ECO:0007669"/>
    <property type="project" value="UniProtKB-KW"/>
</dbReference>
<dbReference type="HAMAP" id="MF_01416">
    <property type="entry name" value="ATP_synth_delta_bact"/>
    <property type="match status" value="1"/>
</dbReference>
<accession>A0A351RB25</accession>
<evidence type="ECO:0000256" key="2">
    <source>
        <dbReference type="ARBA" id="ARBA00022448"/>
    </source>
</evidence>
<keyword evidence="4 8" id="KW-0406">Ion transport</keyword>
<evidence type="ECO:0000256" key="1">
    <source>
        <dbReference type="ARBA" id="ARBA00004370"/>
    </source>
</evidence>
<protein>
    <recommendedName>
        <fullName evidence="8">ATP synthase subunit delta</fullName>
    </recommendedName>
    <alternativeName>
        <fullName evidence="8">ATP synthase F(1) sector subunit delta</fullName>
    </alternativeName>
    <alternativeName>
        <fullName evidence="8">F-type ATPase subunit delta</fullName>
        <shortName evidence="8">F-ATPase subunit delta</shortName>
    </alternativeName>
</protein>
<evidence type="ECO:0000256" key="8">
    <source>
        <dbReference type="HAMAP-Rule" id="MF_01416"/>
    </source>
</evidence>
<dbReference type="GO" id="GO:0046933">
    <property type="term" value="F:proton-transporting ATP synthase activity, rotational mechanism"/>
    <property type="evidence" value="ECO:0007669"/>
    <property type="project" value="UniProtKB-UniRule"/>
</dbReference>
<sequence>MAEISTIARPYAVAAYKLGREQKALGKWSEMLGFAAAVANDAQIKAYIQDPKVVSSDLQTTFLKVCGDQLNENGQNLVKVLVEYGRLSILPEISSAFEALKAQDEGTLDAEIIAAAKPSAAEVKDLVKRLEAKFGKKIEASVSVDPELIGGIKIIVGDTVIDASVKGQLQNLAYTLTA</sequence>